<evidence type="ECO:0000256" key="1">
    <source>
        <dbReference type="ARBA" id="ARBA00004651"/>
    </source>
</evidence>
<evidence type="ECO:0000259" key="8">
    <source>
        <dbReference type="Pfam" id="PF00892"/>
    </source>
</evidence>
<organism evidence="9 10">
    <name type="scientific">Stephanodiscus triporus</name>
    <dbReference type="NCBI Taxonomy" id="2934178"/>
    <lineage>
        <taxon>Eukaryota</taxon>
        <taxon>Sar</taxon>
        <taxon>Stramenopiles</taxon>
        <taxon>Ochrophyta</taxon>
        <taxon>Bacillariophyta</taxon>
        <taxon>Coscinodiscophyceae</taxon>
        <taxon>Thalassiosirophycidae</taxon>
        <taxon>Stephanodiscales</taxon>
        <taxon>Stephanodiscaceae</taxon>
        <taxon>Stephanodiscus</taxon>
    </lineage>
</organism>
<feature type="transmembrane region" description="Helical" evidence="6">
    <location>
        <begin position="276"/>
        <end position="293"/>
    </location>
</feature>
<name>A0ABD3Q9M6_9STRA</name>
<dbReference type="InterPro" id="IPR037185">
    <property type="entry name" value="EmrE-like"/>
</dbReference>
<dbReference type="GO" id="GO:0005886">
    <property type="term" value="C:plasma membrane"/>
    <property type="evidence" value="ECO:0007669"/>
    <property type="project" value="UniProtKB-SubCell"/>
</dbReference>
<dbReference type="PANTHER" id="PTHR42920">
    <property type="entry name" value="OS03G0707200 PROTEIN-RELATED"/>
    <property type="match status" value="1"/>
</dbReference>
<dbReference type="PANTHER" id="PTHR42920:SF5">
    <property type="entry name" value="EAMA DOMAIN-CONTAINING PROTEIN"/>
    <property type="match status" value="1"/>
</dbReference>
<feature type="signal peptide" evidence="7">
    <location>
        <begin position="1"/>
        <end position="17"/>
    </location>
</feature>
<dbReference type="Pfam" id="PF00892">
    <property type="entry name" value="EamA"/>
    <property type="match status" value="1"/>
</dbReference>
<dbReference type="InterPro" id="IPR000620">
    <property type="entry name" value="EamA_dom"/>
</dbReference>
<evidence type="ECO:0000256" key="3">
    <source>
        <dbReference type="ARBA" id="ARBA00022692"/>
    </source>
</evidence>
<keyword evidence="2" id="KW-1003">Cell membrane</keyword>
<evidence type="ECO:0000313" key="9">
    <source>
        <dbReference type="EMBL" id="KAL3794850.1"/>
    </source>
</evidence>
<feature type="transmembrane region" description="Helical" evidence="6">
    <location>
        <begin position="219"/>
        <end position="238"/>
    </location>
</feature>
<reference evidence="9 10" key="1">
    <citation type="submission" date="2024-10" db="EMBL/GenBank/DDBJ databases">
        <title>Updated reference genomes for cyclostephanoid diatoms.</title>
        <authorList>
            <person name="Roberts W.R."/>
            <person name="Alverson A.J."/>
        </authorList>
    </citation>
    <scope>NUCLEOTIDE SEQUENCE [LARGE SCALE GENOMIC DNA]</scope>
    <source>
        <strain evidence="9 10">AJA276-08</strain>
    </source>
</reference>
<dbReference type="InterPro" id="IPR051258">
    <property type="entry name" value="Diverse_Substrate_Transporter"/>
</dbReference>
<dbReference type="Proteomes" id="UP001530315">
    <property type="component" value="Unassembled WGS sequence"/>
</dbReference>
<feature type="transmembrane region" description="Helical" evidence="6">
    <location>
        <begin position="250"/>
        <end position="270"/>
    </location>
</feature>
<dbReference type="AlphaFoldDB" id="A0ABD3Q9M6"/>
<feature type="chain" id="PRO_5044851370" description="EamA domain-containing protein" evidence="7">
    <location>
        <begin position="18"/>
        <end position="315"/>
    </location>
</feature>
<protein>
    <recommendedName>
        <fullName evidence="8">EamA domain-containing protein</fullName>
    </recommendedName>
</protein>
<comment type="subcellular location">
    <subcellularLocation>
        <location evidence="1">Cell membrane</location>
        <topology evidence="1">Multi-pass membrane protein</topology>
    </subcellularLocation>
</comment>
<evidence type="ECO:0000256" key="5">
    <source>
        <dbReference type="ARBA" id="ARBA00023136"/>
    </source>
</evidence>
<dbReference type="EMBL" id="JALLAZ020000451">
    <property type="protein sequence ID" value="KAL3794850.1"/>
    <property type="molecule type" value="Genomic_DNA"/>
</dbReference>
<feature type="domain" description="EamA" evidence="8">
    <location>
        <begin position="215"/>
        <end position="290"/>
    </location>
</feature>
<sequence length="315" mass="32232">MQFALAAISLLPGTINAALNGSISSETARGALVCGSWVAFGYLGQTVGLMTTTPSRACVICSLNCIFVAIVAELTRVDSAKGRGYDSDFDLRKLIPALIAVAGVAIIELKGAAGNPTLGDLICFSQPIGFGMGYLQLEELMKKEPAAALPVSGIKLAVVALAACLLFEASPHVASDLATAGGVGAAAATAVEGARQSSLLGVLGGFKLPDFTPILSSPVALGAICYTGIVTTSLALWVESIAFQRVKATDASVILTTEPLFAAATSAVLVGERFGVSDAIGAFFIVGACIYAIKMEDSSKEVCSEETKICVVEEL</sequence>
<evidence type="ECO:0000256" key="6">
    <source>
        <dbReference type="SAM" id="Phobius"/>
    </source>
</evidence>
<evidence type="ECO:0000256" key="4">
    <source>
        <dbReference type="ARBA" id="ARBA00022989"/>
    </source>
</evidence>
<evidence type="ECO:0000256" key="7">
    <source>
        <dbReference type="SAM" id="SignalP"/>
    </source>
</evidence>
<dbReference type="SUPFAM" id="SSF103481">
    <property type="entry name" value="Multidrug resistance efflux transporter EmrE"/>
    <property type="match status" value="1"/>
</dbReference>
<keyword evidence="7" id="KW-0732">Signal</keyword>
<keyword evidence="5 6" id="KW-0472">Membrane</keyword>
<evidence type="ECO:0000313" key="10">
    <source>
        <dbReference type="Proteomes" id="UP001530315"/>
    </source>
</evidence>
<keyword evidence="10" id="KW-1185">Reference proteome</keyword>
<keyword evidence="4 6" id="KW-1133">Transmembrane helix</keyword>
<proteinExistence type="predicted"/>
<gene>
    <name evidence="9" type="ORF">ACHAW5_004372</name>
</gene>
<comment type="caution">
    <text evidence="9">The sequence shown here is derived from an EMBL/GenBank/DDBJ whole genome shotgun (WGS) entry which is preliminary data.</text>
</comment>
<accession>A0ABD3Q9M6</accession>
<evidence type="ECO:0000256" key="2">
    <source>
        <dbReference type="ARBA" id="ARBA00022475"/>
    </source>
</evidence>
<keyword evidence="3 6" id="KW-0812">Transmembrane</keyword>